<evidence type="ECO:0000256" key="1">
    <source>
        <dbReference type="SAM" id="MobiDB-lite"/>
    </source>
</evidence>
<sequence>MSYILDALKRADTERERGNVPGLHTRQLATPTGPTVPGARSSLWLAVAAAVALGGIGVGLWLWLTPADTPRPVVLKPVVVQPPVNAPAPVAAVAPKSTPAPTATPAATATLPPTVAAPPTQVAALPVMPTTVKPRPEPTRAAPAVATPAPPKAEVKPGPIPPAAAPATAALTAVPLLSDLPEDLRRQVPALTITGAVYSENPAQRLLLVNNLVLAQGALAAPEVKLEEIQARSSVFSFRGTRFRVAH</sequence>
<evidence type="ECO:0000313" key="4">
    <source>
        <dbReference type="EMBL" id="ABD67844.1"/>
    </source>
</evidence>
<dbReference type="RefSeq" id="WP_011462417.1">
    <property type="nucleotide sequence ID" value="NC_007908.1"/>
</dbReference>
<feature type="domain" description="Type II secretion system protein GspB C-terminal" evidence="3">
    <location>
        <begin position="188"/>
        <end position="245"/>
    </location>
</feature>
<dbReference type="OrthoDB" id="5432325at2"/>
<protein>
    <recommendedName>
        <fullName evidence="3">Type II secretion system protein GspB C-terminal domain-containing protein</fullName>
    </recommendedName>
</protein>
<dbReference type="STRING" id="338969.Rfer_0082"/>
<name>Q223G2_ALBFT</name>
<feature type="transmembrane region" description="Helical" evidence="2">
    <location>
        <begin position="43"/>
        <end position="64"/>
    </location>
</feature>
<keyword evidence="2" id="KW-0472">Membrane</keyword>
<dbReference type="Pfam" id="PF16537">
    <property type="entry name" value="T2SSB"/>
    <property type="match status" value="1"/>
</dbReference>
<keyword evidence="2" id="KW-0812">Transmembrane</keyword>
<gene>
    <name evidence="4" type="ordered locus">Rfer_0082</name>
</gene>
<dbReference type="EMBL" id="CP000267">
    <property type="protein sequence ID" value="ABD67844.1"/>
    <property type="molecule type" value="Genomic_DNA"/>
</dbReference>
<evidence type="ECO:0000313" key="5">
    <source>
        <dbReference type="Proteomes" id="UP000008332"/>
    </source>
</evidence>
<dbReference type="GO" id="GO:0015627">
    <property type="term" value="C:type II protein secretion system complex"/>
    <property type="evidence" value="ECO:0007669"/>
    <property type="project" value="InterPro"/>
</dbReference>
<dbReference type="InterPro" id="IPR032389">
    <property type="entry name" value="GspB_C"/>
</dbReference>
<accession>Q223G2</accession>
<feature type="region of interest" description="Disordered" evidence="1">
    <location>
        <begin position="132"/>
        <end position="155"/>
    </location>
</feature>
<dbReference type="Proteomes" id="UP000008332">
    <property type="component" value="Chromosome"/>
</dbReference>
<evidence type="ECO:0000259" key="3">
    <source>
        <dbReference type="Pfam" id="PF16537"/>
    </source>
</evidence>
<dbReference type="AlphaFoldDB" id="Q223G2"/>
<organism evidence="4 5">
    <name type="scientific">Albidiferax ferrireducens (strain ATCC BAA-621 / DSM 15236 / T118)</name>
    <name type="common">Rhodoferax ferrireducens</name>
    <dbReference type="NCBI Taxonomy" id="338969"/>
    <lineage>
        <taxon>Bacteria</taxon>
        <taxon>Pseudomonadati</taxon>
        <taxon>Pseudomonadota</taxon>
        <taxon>Betaproteobacteria</taxon>
        <taxon>Burkholderiales</taxon>
        <taxon>Comamonadaceae</taxon>
        <taxon>Rhodoferax</taxon>
    </lineage>
</organism>
<keyword evidence="2" id="KW-1133">Transmembrane helix</keyword>
<reference evidence="5" key="1">
    <citation type="submission" date="2006-02" db="EMBL/GenBank/DDBJ databases">
        <title>Complete sequence of chromosome of Rhodoferax ferrireducens DSM 15236.</title>
        <authorList>
            <person name="Copeland A."/>
            <person name="Lucas S."/>
            <person name="Lapidus A."/>
            <person name="Barry K."/>
            <person name="Detter J.C."/>
            <person name="Glavina del Rio T."/>
            <person name="Hammon N."/>
            <person name="Israni S."/>
            <person name="Pitluck S."/>
            <person name="Brettin T."/>
            <person name="Bruce D."/>
            <person name="Han C."/>
            <person name="Tapia R."/>
            <person name="Gilna P."/>
            <person name="Kiss H."/>
            <person name="Schmutz J."/>
            <person name="Larimer F."/>
            <person name="Land M."/>
            <person name="Kyrpides N."/>
            <person name="Ivanova N."/>
            <person name="Richardson P."/>
        </authorList>
    </citation>
    <scope>NUCLEOTIDE SEQUENCE [LARGE SCALE GENOMIC DNA]</scope>
    <source>
        <strain evidence="5">ATCC BAA-621 / DSM 15236 / T118</strain>
    </source>
</reference>
<proteinExistence type="predicted"/>
<dbReference type="KEGG" id="rfr:Rfer_0082"/>
<evidence type="ECO:0000256" key="2">
    <source>
        <dbReference type="SAM" id="Phobius"/>
    </source>
</evidence>
<keyword evidence="5" id="KW-1185">Reference proteome</keyword>
<dbReference type="eggNOG" id="ENOG5032S0S">
    <property type="taxonomic scope" value="Bacteria"/>
</dbReference>
<dbReference type="HOGENOM" id="CLU_084180_0_0_4"/>